<evidence type="ECO:0000256" key="5">
    <source>
        <dbReference type="RuleBase" id="RU004168"/>
    </source>
</evidence>
<keyword evidence="4" id="KW-0378">Hydrolase</keyword>
<dbReference type="Gene3D" id="3.30.70.100">
    <property type="match status" value="1"/>
</dbReference>
<feature type="domain" description="Acylphosphatase-like" evidence="6">
    <location>
        <begin position="3"/>
        <end position="90"/>
    </location>
</feature>
<accession>A0ABP8GGI8</accession>
<evidence type="ECO:0000256" key="2">
    <source>
        <dbReference type="ARBA" id="ARBA00012150"/>
    </source>
</evidence>
<evidence type="ECO:0000313" key="8">
    <source>
        <dbReference type="Proteomes" id="UP001501725"/>
    </source>
</evidence>
<dbReference type="RefSeq" id="WP_345254050.1">
    <property type="nucleotide sequence ID" value="NZ_BAABGY010000005.1"/>
</dbReference>
<dbReference type="InterPro" id="IPR001792">
    <property type="entry name" value="Acylphosphatase-like_dom"/>
</dbReference>
<comment type="caution">
    <text evidence="7">The sequence shown here is derived from an EMBL/GenBank/DDBJ whole genome shotgun (WGS) entry which is preliminary data.</text>
</comment>
<dbReference type="Proteomes" id="UP001501725">
    <property type="component" value="Unassembled WGS sequence"/>
</dbReference>
<comment type="similarity">
    <text evidence="1 5">Belongs to the acylphosphatase family.</text>
</comment>
<feature type="active site" evidence="4">
    <location>
        <position position="36"/>
    </location>
</feature>
<dbReference type="PROSITE" id="PS00151">
    <property type="entry name" value="ACYLPHOSPHATASE_2"/>
    <property type="match status" value="1"/>
</dbReference>
<dbReference type="InterPro" id="IPR017968">
    <property type="entry name" value="Acylphosphatase_CS"/>
</dbReference>
<protein>
    <recommendedName>
        <fullName evidence="2 4">acylphosphatase</fullName>
        <ecNumber evidence="2 4">3.6.1.7</ecNumber>
    </recommendedName>
</protein>
<comment type="catalytic activity">
    <reaction evidence="3 4">
        <text>an acyl phosphate + H2O = a carboxylate + phosphate + H(+)</text>
        <dbReference type="Rhea" id="RHEA:14965"/>
        <dbReference type="ChEBI" id="CHEBI:15377"/>
        <dbReference type="ChEBI" id="CHEBI:15378"/>
        <dbReference type="ChEBI" id="CHEBI:29067"/>
        <dbReference type="ChEBI" id="CHEBI:43474"/>
        <dbReference type="ChEBI" id="CHEBI:59918"/>
        <dbReference type="EC" id="3.6.1.7"/>
    </reaction>
</comment>
<dbReference type="InterPro" id="IPR036046">
    <property type="entry name" value="Acylphosphatase-like_dom_sf"/>
</dbReference>
<dbReference type="EMBL" id="BAABGY010000005">
    <property type="protein sequence ID" value="GAA4323990.1"/>
    <property type="molecule type" value="Genomic_DNA"/>
</dbReference>
<name>A0ABP8GGI8_9BACT</name>
<dbReference type="PRINTS" id="PR00112">
    <property type="entry name" value="ACYLPHPHTASE"/>
</dbReference>
<sequence>MRTVHIQVTGTVQGVFYRATAHEVAEQLGLAGWVRNRADGSVEALAQGTDEQVEAFITWCHQGPRRAVVTGVQVEEVPAKEAMRGFEVKKGS</sequence>
<evidence type="ECO:0000313" key="7">
    <source>
        <dbReference type="EMBL" id="GAA4323990.1"/>
    </source>
</evidence>
<dbReference type="Pfam" id="PF00708">
    <property type="entry name" value="Acylphosphatase"/>
    <property type="match status" value="1"/>
</dbReference>
<evidence type="ECO:0000259" key="6">
    <source>
        <dbReference type="PROSITE" id="PS51160"/>
    </source>
</evidence>
<keyword evidence="8" id="KW-1185">Reference proteome</keyword>
<evidence type="ECO:0000256" key="1">
    <source>
        <dbReference type="ARBA" id="ARBA00005614"/>
    </source>
</evidence>
<feature type="active site" evidence="4">
    <location>
        <position position="18"/>
    </location>
</feature>
<dbReference type="SUPFAM" id="SSF54975">
    <property type="entry name" value="Acylphosphatase/BLUF domain-like"/>
    <property type="match status" value="1"/>
</dbReference>
<organism evidence="7 8">
    <name type="scientific">Flaviaesturariibacter amylovorans</name>
    <dbReference type="NCBI Taxonomy" id="1084520"/>
    <lineage>
        <taxon>Bacteria</taxon>
        <taxon>Pseudomonadati</taxon>
        <taxon>Bacteroidota</taxon>
        <taxon>Chitinophagia</taxon>
        <taxon>Chitinophagales</taxon>
        <taxon>Chitinophagaceae</taxon>
        <taxon>Flaviaestuariibacter</taxon>
    </lineage>
</organism>
<evidence type="ECO:0000256" key="4">
    <source>
        <dbReference type="PROSITE-ProRule" id="PRU00520"/>
    </source>
</evidence>
<reference evidence="8" key="1">
    <citation type="journal article" date="2019" name="Int. J. Syst. Evol. Microbiol.">
        <title>The Global Catalogue of Microorganisms (GCM) 10K type strain sequencing project: providing services to taxonomists for standard genome sequencing and annotation.</title>
        <authorList>
            <consortium name="The Broad Institute Genomics Platform"/>
            <consortium name="The Broad Institute Genome Sequencing Center for Infectious Disease"/>
            <person name="Wu L."/>
            <person name="Ma J."/>
        </authorList>
    </citation>
    <scope>NUCLEOTIDE SEQUENCE [LARGE SCALE GENOMIC DNA]</scope>
    <source>
        <strain evidence="8">JCM 17919</strain>
    </source>
</reference>
<dbReference type="InterPro" id="IPR020456">
    <property type="entry name" value="Acylphosphatase"/>
</dbReference>
<evidence type="ECO:0000256" key="3">
    <source>
        <dbReference type="ARBA" id="ARBA00047645"/>
    </source>
</evidence>
<dbReference type="PANTHER" id="PTHR47268:SF4">
    <property type="entry name" value="ACYLPHOSPHATASE"/>
    <property type="match status" value="1"/>
</dbReference>
<dbReference type="PANTHER" id="PTHR47268">
    <property type="entry name" value="ACYLPHOSPHATASE"/>
    <property type="match status" value="1"/>
</dbReference>
<gene>
    <name evidence="7" type="ORF">GCM10023184_11090</name>
</gene>
<proteinExistence type="inferred from homology"/>
<dbReference type="EC" id="3.6.1.7" evidence="2 4"/>
<dbReference type="PROSITE" id="PS51160">
    <property type="entry name" value="ACYLPHOSPHATASE_3"/>
    <property type="match status" value="1"/>
</dbReference>